<keyword evidence="6 7" id="KW-0472">Membrane</keyword>
<evidence type="ECO:0000256" key="1">
    <source>
        <dbReference type="ARBA" id="ARBA00004141"/>
    </source>
</evidence>
<dbReference type="Proteomes" id="UP001060112">
    <property type="component" value="Chromosome"/>
</dbReference>
<evidence type="ECO:0000256" key="3">
    <source>
        <dbReference type="ARBA" id="ARBA00022475"/>
    </source>
</evidence>
<evidence type="ECO:0000313" key="8">
    <source>
        <dbReference type="EMBL" id="UTY40183.1"/>
    </source>
</evidence>
<name>A0ABY5I825_9FIRM</name>
<evidence type="ECO:0000256" key="6">
    <source>
        <dbReference type="ARBA" id="ARBA00023136"/>
    </source>
</evidence>
<feature type="transmembrane region" description="Helical" evidence="7">
    <location>
        <begin position="63"/>
        <end position="86"/>
    </location>
</feature>
<evidence type="ECO:0000256" key="7">
    <source>
        <dbReference type="SAM" id="Phobius"/>
    </source>
</evidence>
<dbReference type="RefSeq" id="WP_290141610.1">
    <property type="nucleotide sequence ID" value="NZ_CP101620.1"/>
</dbReference>
<feature type="transmembrane region" description="Helical" evidence="7">
    <location>
        <begin position="283"/>
        <end position="308"/>
    </location>
</feature>
<dbReference type="PANTHER" id="PTHR36838:SF3">
    <property type="entry name" value="TRANSPORTER AUXIN EFFLUX CARRIER EC FAMILY"/>
    <property type="match status" value="1"/>
</dbReference>
<evidence type="ECO:0000256" key="5">
    <source>
        <dbReference type="ARBA" id="ARBA00022989"/>
    </source>
</evidence>
<sequence>MAALTTLFPVFFMLALGFISRVKGWISPEQKAGANTIIFKILFPILVFNLMCTARFEISHIQIILYVFVIYVLALIVGKLLAPIAGKQYAHFSPYLLTAVEGGNVALPLYLSIVGTSSNTVIFDIAGTVLCFIIFPILVAKEASTSSSPKEMIKDILTNSFVIAVILGLALNLTGGYAWLMNLALGEMITKTLSQATAPIVSMILFILGYDLKVDRKTIVPILKLMSIKFVYYALVIVGFFILFPAQMSDKTFMMAPIIYFMCPTGFGLMPVIAPLYKNEEDAAFTSAFVSMFMIVTLIVYTLVVIFIA</sequence>
<comment type="subcellular location">
    <subcellularLocation>
        <location evidence="1">Membrane</location>
        <topology evidence="1">Multi-pass membrane protein</topology>
    </subcellularLocation>
</comment>
<proteinExistence type="predicted"/>
<keyword evidence="3" id="KW-1003">Cell membrane</keyword>
<feature type="transmembrane region" description="Helical" evidence="7">
    <location>
        <begin position="230"/>
        <end position="246"/>
    </location>
</feature>
<keyword evidence="4 7" id="KW-0812">Transmembrane</keyword>
<keyword evidence="2" id="KW-0813">Transport</keyword>
<accession>A0ABY5I825</accession>
<dbReference type="InterPro" id="IPR004776">
    <property type="entry name" value="Mem_transp_PIN-like"/>
</dbReference>
<keyword evidence="9" id="KW-1185">Reference proteome</keyword>
<gene>
    <name evidence="8" type="ORF">NMU03_05125</name>
</gene>
<protein>
    <submittedName>
        <fullName evidence="8">Transporter</fullName>
    </submittedName>
</protein>
<evidence type="ECO:0000256" key="4">
    <source>
        <dbReference type="ARBA" id="ARBA00022692"/>
    </source>
</evidence>
<dbReference type="PANTHER" id="PTHR36838">
    <property type="entry name" value="AUXIN EFFLUX CARRIER FAMILY PROTEIN"/>
    <property type="match status" value="1"/>
</dbReference>
<feature type="transmembrane region" description="Helical" evidence="7">
    <location>
        <begin position="192"/>
        <end position="210"/>
    </location>
</feature>
<feature type="transmembrane region" description="Helical" evidence="7">
    <location>
        <begin position="121"/>
        <end position="140"/>
    </location>
</feature>
<organism evidence="8 9">
    <name type="scientific">Allocoprobacillus halotolerans</name>
    <dbReference type="NCBI Taxonomy" id="2944914"/>
    <lineage>
        <taxon>Bacteria</taxon>
        <taxon>Bacillati</taxon>
        <taxon>Bacillota</taxon>
        <taxon>Erysipelotrichia</taxon>
        <taxon>Erysipelotrichales</taxon>
        <taxon>Erysipelotrichaceae</taxon>
        <taxon>Allocoprobacillus</taxon>
    </lineage>
</organism>
<feature type="transmembrane region" description="Helical" evidence="7">
    <location>
        <begin position="258"/>
        <end position="277"/>
    </location>
</feature>
<dbReference type="Pfam" id="PF03547">
    <property type="entry name" value="Mem_trans"/>
    <property type="match status" value="1"/>
</dbReference>
<dbReference type="EMBL" id="CP101620">
    <property type="protein sequence ID" value="UTY40183.1"/>
    <property type="molecule type" value="Genomic_DNA"/>
</dbReference>
<evidence type="ECO:0000313" key="9">
    <source>
        <dbReference type="Proteomes" id="UP001060112"/>
    </source>
</evidence>
<feature type="transmembrane region" description="Helical" evidence="7">
    <location>
        <begin position="34"/>
        <end position="51"/>
    </location>
</feature>
<keyword evidence="5 7" id="KW-1133">Transmembrane helix</keyword>
<reference evidence="8" key="1">
    <citation type="submission" date="2022-07" db="EMBL/GenBank/DDBJ databases">
        <title>Faecal culturing of patients with breast cancer.</title>
        <authorList>
            <person name="Teng N.M.Y."/>
            <person name="Kiu R."/>
            <person name="Evans R."/>
            <person name="Baker D.J."/>
            <person name="Zenner C."/>
            <person name="Robinson S.D."/>
            <person name="Hall L.J."/>
        </authorList>
    </citation>
    <scope>NUCLEOTIDE SEQUENCE</scope>
    <source>
        <strain evidence="8">LH1062</strain>
    </source>
</reference>
<evidence type="ECO:0000256" key="2">
    <source>
        <dbReference type="ARBA" id="ARBA00022448"/>
    </source>
</evidence>
<feature type="transmembrane region" description="Helical" evidence="7">
    <location>
        <begin position="160"/>
        <end position="180"/>
    </location>
</feature>